<dbReference type="AlphaFoldDB" id="A0A093V5E4"/>
<evidence type="ECO:0000259" key="3">
    <source>
        <dbReference type="Pfam" id="PF05368"/>
    </source>
</evidence>
<dbReference type="InterPro" id="IPR051609">
    <property type="entry name" value="NmrA/Isoflavone_reductase-like"/>
</dbReference>
<feature type="domain" description="NmrA-like" evidence="3">
    <location>
        <begin position="4"/>
        <end position="233"/>
    </location>
</feature>
<name>A0A093V5E4_TALMA</name>
<dbReference type="PANTHER" id="PTHR47706">
    <property type="entry name" value="NMRA-LIKE FAMILY PROTEIN"/>
    <property type="match status" value="1"/>
</dbReference>
<dbReference type="eggNOG" id="ENOG502S12R">
    <property type="taxonomic scope" value="Eukaryota"/>
</dbReference>
<dbReference type="PANTHER" id="PTHR47706:SF9">
    <property type="entry name" value="NMRA-LIKE DOMAIN-CONTAINING PROTEIN-RELATED"/>
    <property type="match status" value="1"/>
</dbReference>
<accession>A0A093V5E4</accession>
<sequence length="297" mass="31978">MSFKNVIVVGGGGNLSPAIIDALVKSPHNYTVSVLSREQSTYQAPSGVKHLKTDYTHDSLVSALKGQDAVISAIAGFAIADQKKIIDAAIEVGVKRFFPSEFGSDTTTSLALDYFPGWAPKVEIRDYLKSKEDKIEWTVVFNNFFFDWGLKVGFIAFNAKDKTATIFPKYKDVTFSATNLGDVGNAVAQALSPEIAPKTANQILRIRTLTTSQSELLAAFEKATGEKFTVTEADLDAEVSEAKEKLSKGDFSGVGTLIVAAALDERTGNDFDKAGNVSNELLQLPSLQVEGAIKALL</sequence>
<dbReference type="HOGENOM" id="CLU_044876_3_3_1"/>
<dbReference type="Gene3D" id="3.90.25.10">
    <property type="entry name" value="UDP-galactose 4-epimerase, domain 1"/>
    <property type="match status" value="1"/>
</dbReference>
<reference evidence="4" key="1">
    <citation type="journal article" date="2014" name="PLoS Genet.">
        <title>Signature Gene Expression Reveals Novel Clues to the Molecular Mechanisms of Dimorphic Transition in Penicillium marneffei.</title>
        <authorList>
            <person name="Yang E."/>
            <person name="Wang G."/>
            <person name="Cai J."/>
            <person name="Woo P.C."/>
            <person name="Lau S.K."/>
            <person name="Yuen K.-Y."/>
            <person name="Chow W.-N."/>
            <person name="Lin X."/>
        </authorList>
    </citation>
    <scope>NUCLEOTIDE SEQUENCE [LARGE SCALE GENOMIC DNA]</scope>
    <source>
        <strain evidence="4">PM1</strain>
    </source>
</reference>
<dbReference type="SUPFAM" id="SSF51735">
    <property type="entry name" value="NAD(P)-binding Rossmann-fold domains"/>
    <property type="match status" value="1"/>
</dbReference>
<protein>
    <submittedName>
        <fullName evidence="4">Isoflavone reductase-like protein</fullName>
    </submittedName>
</protein>
<keyword evidence="1" id="KW-0521">NADP</keyword>
<organism evidence="4">
    <name type="scientific">Talaromyces marneffei PM1</name>
    <dbReference type="NCBI Taxonomy" id="1077442"/>
    <lineage>
        <taxon>Eukaryota</taxon>
        <taxon>Fungi</taxon>
        <taxon>Dikarya</taxon>
        <taxon>Ascomycota</taxon>
        <taxon>Pezizomycotina</taxon>
        <taxon>Eurotiomycetes</taxon>
        <taxon>Eurotiomycetidae</taxon>
        <taxon>Eurotiales</taxon>
        <taxon>Trichocomaceae</taxon>
        <taxon>Talaromyces</taxon>
        <taxon>Talaromyces sect. Talaromyces</taxon>
    </lineage>
</organism>
<dbReference type="CDD" id="cd05259">
    <property type="entry name" value="PCBER_SDR_a"/>
    <property type="match status" value="1"/>
</dbReference>
<dbReference type="InterPro" id="IPR036291">
    <property type="entry name" value="NAD(P)-bd_dom_sf"/>
</dbReference>
<dbReference type="Gene3D" id="3.40.50.720">
    <property type="entry name" value="NAD(P)-binding Rossmann-like Domain"/>
    <property type="match status" value="1"/>
</dbReference>
<proteinExistence type="predicted"/>
<dbReference type="InterPro" id="IPR008030">
    <property type="entry name" value="NmrA-like"/>
</dbReference>
<evidence type="ECO:0000313" key="4">
    <source>
        <dbReference type="EMBL" id="KFX47797.1"/>
    </source>
</evidence>
<keyword evidence="2" id="KW-0560">Oxidoreductase</keyword>
<evidence type="ECO:0000256" key="1">
    <source>
        <dbReference type="ARBA" id="ARBA00022857"/>
    </source>
</evidence>
<dbReference type="GO" id="GO:0016491">
    <property type="term" value="F:oxidoreductase activity"/>
    <property type="evidence" value="ECO:0007669"/>
    <property type="project" value="UniProtKB-KW"/>
</dbReference>
<dbReference type="InterPro" id="IPR045312">
    <property type="entry name" value="PCBER-like"/>
</dbReference>
<dbReference type="EMBL" id="JPOX01000014">
    <property type="protein sequence ID" value="KFX47799.1"/>
    <property type="molecule type" value="Genomic_DNA"/>
</dbReference>
<comment type="caution">
    <text evidence="4">The sequence shown here is derived from an EMBL/GenBank/DDBJ whole genome shotgun (WGS) entry which is preliminary data.</text>
</comment>
<gene>
    <name evidence="4" type="ORF">GQ26_0141940</name>
</gene>
<dbReference type="EMBL" id="JPOX01000014">
    <property type="protein sequence ID" value="KFX47797.1"/>
    <property type="molecule type" value="Genomic_DNA"/>
</dbReference>
<dbReference type="Pfam" id="PF05368">
    <property type="entry name" value="NmrA"/>
    <property type="match status" value="1"/>
</dbReference>
<evidence type="ECO:0000256" key="2">
    <source>
        <dbReference type="ARBA" id="ARBA00023002"/>
    </source>
</evidence>